<dbReference type="RefSeq" id="WP_036201651.1">
    <property type="nucleotide sequence ID" value="NZ_AVCY01000002.1"/>
</dbReference>
<dbReference type="STRING" id="1384057.CD33_14725"/>
<evidence type="ECO:0000313" key="1">
    <source>
        <dbReference type="EMBL" id="KGR74359.1"/>
    </source>
</evidence>
<evidence type="ECO:0000313" key="2">
    <source>
        <dbReference type="Proteomes" id="UP000030408"/>
    </source>
</evidence>
<accession>A0A0A3HPR3</accession>
<proteinExistence type="predicted"/>
<dbReference type="eggNOG" id="ENOG5033CFW">
    <property type="taxonomic scope" value="Bacteria"/>
</dbReference>
<comment type="caution">
    <text evidence="1">The sequence shown here is derived from an EMBL/GenBank/DDBJ whole genome shotgun (WGS) entry which is preliminary data.</text>
</comment>
<organism evidence="1 2">
    <name type="scientific">Ureibacillus sinduriensis BLB-1 = JCM 15800</name>
    <dbReference type="NCBI Taxonomy" id="1384057"/>
    <lineage>
        <taxon>Bacteria</taxon>
        <taxon>Bacillati</taxon>
        <taxon>Bacillota</taxon>
        <taxon>Bacilli</taxon>
        <taxon>Bacillales</taxon>
        <taxon>Caryophanaceae</taxon>
        <taxon>Ureibacillus</taxon>
    </lineage>
</organism>
<sequence>MSQPNLPNITPIISINREDVINLLLASIAMEELGLAHIINAEGEKIQYSIGTIPGLSPAASLDDILEVNSSVRDTLAMAIKKELLLDNKLKQVIDLLSDS</sequence>
<keyword evidence="2" id="KW-1185">Reference proteome</keyword>
<name>A0A0A3HPR3_9BACL</name>
<dbReference type="Pfam" id="PF26595">
    <property type="entry name" value="A_ENA"/>
    <property type="match status" value="1"/>
</dbReference>
<dbReference type="InterPro" id="IPR058705">
    <property type="entry name" value="A_ENA"/>
</dbReference>
<dbReference type="AlphaFoldDB" id="A0A0A3HPR3"/>
<protein>
    <submittedName>
        <fullName evidence="1">Uncharacterized protein</fullName>
    </submittedName>
</protein>
<gene>
    <name evidence="1" type="ORF">CD33_14725</name>
</gene>
<dbReference type="Proteomes" id="UP000030408">
    <property type="component" value="Unassembled WGS sequence"/>
</dbReference>
<reference evidence="1 2" key="1">
    <citation type="submission" date="2014-02" db="EMBL/GenBank/DDBJ databases">
        <title>Draft genome sequence of Lysinibacillus sinduriensis JCM 15800.</title>
        <authorList>
            <person name="Zhang F."/>
            <person name="Wang G."/>
            <person name="Zhang L."/>
        </authorList>
    </citation>
    <scope>NUCLEOTIDE SEQUENCE [LARGE SCALE GENOMIC DNA]</scope>
    <source>
        <strain evidence="1 2">JCM 15800</strain>
    </source>
</reference>
<dbReference type="EMBL" id="JPVO01000054">
    <property type="protein sequence ID" value="KGR74359.1"/>
    <property type="molecule type" value="Genomic_DNA"/>
</dbReference>